<dbReference type="EMBL" id="FKEV01000033">
    <property type="protein sequence ID" value="SAF36700.1"/>
    <property type="molecule type" value="Genomic_DNA"/>
</dbReference>
<organism evidence="2 3">
    <name type="scientific">Enterobacter hormaechei</name>
    <dbReference type="NCBI Taxonomy" id="158836"/>
    <lineage>
        <taxon>Bacteria</taxon>
        <taxon>Pseudomonadati</taxon>
        <taxon>Pseudomonadota</taxon>
        <taxon>Gammaproteobacteria</taxon>
        <taxon>Enterobacterales</taxon>
        <taxon>Enterobacteriaceae</taxon>
        <taxon>Enterobacter</taxon>
        <taxon>Enterobacter cloacae complex</taxon>
    </lineage>
</organism>
<name>A0ABD7L3L6_9ENTR</name>
<dbReference type="AlphaFoldDB" id="A0ABD7L3L6"/>
<evidence type="ECO:0000313" key="3">
    <source>
        <dbReference type="Proteomes" id="UP000077295"/>
    </source>
</evidence>
<sequence>MSTITKERLTELSRRENVGAILGEEIAELARIALASLEAEPVCVIDQSNLDYLKSGSDADVWPASRTEMGDVLLYRTAPPAPVSVPAAMEMDDDFDSAFEHGKAVGWNAYRAAMLKHSEPFIVTSDHRMMEMPQVEAINAVTAMLQGADRPQNEPQNIPENIPATQFKPVADLYGLTSPTGGETSFTFDAVEARDFIDGGWSCQEYVELERFQEAITNHTEDKLAMVDHSGDSNNMVEPVTTACELRDAVDAIRNSGIAIDGEKILAERDALNSPVTPDGWVACSEQMPEIGIKVLCLPVNDEPIHATYNGQVWLQDISWSASDEPIDNVISCNVFHWMPLPAAPQQEA</sequence>
<evidence type="ECO:0000313" key="2">
    <source>
        <dbReference type="EMBL" id="SAF36700.1"/>
    </source>
</evidence>
<dbReference type="Pfam" id="PF04448">
    <property type="entry name" value="DUF551"/>
    <property type="match status" value="1"/>
</dbReference>
<accession>A0ABD7L3L6</accession>
<gene>
    <name evidence="2" type="ORF">SAMEA2273187_04884</name>
</gene>
<dbReference type="InterPro" id="IPR007539">
    <property type="entry name" value="DUF551"/>
</dbReference>
<comment type="caution">
    <text evidence="2">The sequence shown here is derived from an EMBL/GenBank/DDBJ whole genome shotgun (WGS) entry which is preliminary data.</text>
</comment>
<reference evidence="2 3" key="1">
    <citation type="submission" date="2016-03" db="EMBL/GenBank/DDBJ databases">
        <authorList>
            <consortium name="Pathogen Informatics"/>
        </authorList>
    </citation>
    <scope>NUCLEOTIDE SEQUENCE [LARGE SCALE GENOMIC DNA]</scope>
    <source>
        <strain evidence="3">e552</strain>
    </source>
</reference>
<proteinExistence type="predicted"/>
<protein>
    <submittedName>
        <fullName evidence="2">Protein of uncharacterized function (DUF551)</fullName>
    </submittedName>
</protein>
<dbReference type="Proteomes" id="UP000077295">
    <property type="component" value="Unassembled WGS sequence"/>
</dbReference>
<evidence type="ECO:0000259" key="1">
    <source>
        <dbReference type="Pfam" id="PF04448"/>
    </source>
</evidence>
<dbReference type="RefSeq" id="WP_159427085.1">
    <property type="nucleotide sequence ID" value="NZ_FKEV01000033.1"/>
</dbReference>
<feature type="domain" description="DUF551" evidence="1">
    <location>
        <begin position="280"/>
        <end position="346"/>
    </location>
</feature>